<dbReference type="OrthoDB" id="194358at2759"/>
<proteinExistence type="predicted"/>
<organism evidence="3 4">
    <name type="scientific">Dactylonectria macrodidyma</name>
    <dbReference type="NCBI Taxonomy" id="307937"/>
    <lineage>
        <taxon>Eukaryota</taxon>
        <taxon>Fungi</taxon>
        <taxon>Dikarya</taxon>
        <taxon>Ascomycota</taxon>
        <taxon>Pezizomycotina</taxon>
        <taxon>Sordariomycetes</taxon>
        <taxon>Hypocreomycetidae</taxon>
        <taxon>Hypocreales</taxon>
        <taxon>Nectriaceae</taxon>
        <taxon>Dactylonectria</taxon>
    </lineage>
</organism>
<dbReference type="PANTHER" id="PTHR10039:SF16">
    <property type="entry name" value="GPI INOSITOL-DEACYLASE"/>
    <property type="match status" value="1"/>
</dbReference>
<comment type="caution">
    <text evidence="3">The sequence shown here is derived from an EMBL/GenBank/DDBJ whole genome shotgun (WGS) entry which is preliminary data.</text>
</comment>
<dbReference type="InterPro" id="IPR056884">
    <property type="entry name" value="NPHP3-like_N"/>
</dbReference>
<evidence type="ECO:0000313" key="4">
    <source>
        <dbReference type="Proteomes" id="UP000738349"/>
    </source>
</evidence>
<gene>
    <name evidence="3" type="ORF">EDB81DRAFT_607382</name>
</gene>
<dbReference type="EMBL" id="JAGMUV010000010">
    <property type="protein sequence ID" value="KAH7141831.1"/>
    <property type="molecule type" value="Genomic_DNA"/>
</dbReference>
<keyword evidence="1" id="KW-0677">Repeat</keyword>
<evidence type="ECO:0000256" key="1">
    <source>
        <dbReference type="ARBA" id="ARBA00022737"/>
    </source>
</evidence>
<dbReference type="SUPFAM" id="SSF52540">
    <property type="entry name" value="P-loop containing nucleoside triphosphate hydrolases"/>
    <property type="match status" value="1"/>
</dbReference>
<evidence type="ECO:0000313" key="3">
    <source>
        <dbReference type="EMBL" id="KAH7141831.1"/>
    </source>
</evidence>
<dbReference type="Proteomes" id="UP000738349">
    <property type="component" value="Unassembled WGS sequence"/>
</dbReference>
<feature type="non-terminal residue" evidence="3">
    <location>
        <position position="1"/>
    </location>
</feature>
<evidence type="ECO:0000259" key="2">
    <source>
        <dbReference type="Pfam" id="PF24883"/>
    </source>
</evidence>
<sequence>SSLLWLTGIPGSAKTILMSTVINFLQQCGNEKSYASVAYFHRDFRNPDSRDHLNLVGSLIAQICSQLSCSPKDLEEAFERSRTSGSSSSRHTNLHTFSEILMSLTSQHRVAILVDALDECERQLDTLKLVSRLGTQGDPLNLLLSSRNE</sequence>
<dbReference type="PANTHER" id="PTHR10039">
    <property type="entry name" value="AMELOGENIN"/>
    <property type="match status" value="1"/>
</dbReference>
<protein>
    <recommendedName>
        <fullName evidence="2">Nephrocystin 3-like N-terminal domain-containing protein</fullName>
    </recommendedName>
</protein>
<accession>A0A9P9EPF6</accession>
<dbReference type="InterPro" id="IPR027417">
    <property type="entry name" value="P-loop_NTPase"/>
</dbReference>
<dbReference type="Gene3D" id="3.40.50.300">
    <property type="entry name" value="P-loop containing nucleotide triphosphate hydrolases"/>
    <property type="match status" value="1"/>
</dbReference>
<feature type="domain" description="Nephrocystin 3-like N-terminal" evidence="2">
    <location>
        <begin position="1"/>
        <end position="147"/>
    </location>
</feature>
<keyword evidence="4" id="KW-1185">Reference proteome</keyword>
<feature type="non-terminal residue" evidence="3">
    <location>
        <position position="149"/>
    </location>
</feature>
<dbReference type="Pfam" id="PF24883">
    <property type="entry name" value="NPHP3_N"/>
    <property type="match status" value="1"/>
</dbReference>
<reference evidence="3" key="1">
    <citation type="journal article" date="2021" name="Nat. Commun.">
        <title>Genetic determinants of endophytism in the Arabidopsis root mycobiome.</title>
        <authorList>
            <person name="Mesny F."/>
            <person name="Miyauchi S."/>
            <person name="Thiergart T."/>
            <person name="Pickel B."/>
            <person name="Atanasova L."/>
            <person name="Karlsson M."/>
            <person name="Huettel B."/>
            <person name="Barry K.W."/>
            <person name="Haridas S."/>
            <person name="Chen C."/>
            <person name="Bauer D."/>
            <person name="Andreopoulos W."/>
            <person name="Pangilinan J."/>
            <person name="LaButti K."/>
            <person name="Riley R."/>
            <person name="Lipzen A."/>
            <person name="Clum A."/>
            <person name="Drula E."/>
            <person name="Henrissat B."/>
            <person name="Kohler A."/>
            <person name="Grigoriev I.V."/>
            <person name="Martin F.M."/>
            <person name="Hacquard S."/>
        </authorList>
    </citation>
    <scope>NUCLEOTIDE SEQUENCE</scope>
    <source>
        <strain evidence="3">MPI-CAGE-AT-0147</strain>
    </source>
</reference>
<dbReference type="AlphaFoldDB" id="A0A9P9EPF6"/>
<name>A0A9P9EPF6_9HYPO</name>